<dbReference type="RefSeq" id="WP_049992472.1">
    <property type="nucleotide sequence ID" value="NZ_CP031310.1"/>
</dbReference>
<evidence type="ECO:0000259" key="2">
    <source>
        <dbReference type="PROSITE" id="PS50851"/>
    </source>
</evidence>
<dbReference type="Gene3D" id="2.30.30.40">
    <property type="entry name" value="SH3 Domains"/>
    <property type="match status" value="1"/>
</dbReference>
<dbReference type="AlphaFoldDB" id="A0A4D6HFX0"/>
<protein>
    <submittedName>
        <fullName evidence="3">Chemotaxis protein CheW</fullName>
    </submittedName>
</protein>
<dbReference type="OrthoDB" id="115049at2157"/>
<feature type="compositionally biased region" description="Acidic residues" evidence="1">
    <location>
        <begin position="177"/>
        <end position="189"/>
    </location>
</feature>
<dbReference type="PANTHER" id="PTHR22617">
    <property type="entry name" value="CHEMOTAXIS SENSOR HISTIDINE KINASE-RELATED"/>
    <property type="match status" value="1"/>
</dbReference>
<evidence type="ECO:0000256" key="1">
    <source>
        <dbReference type="SAM" id="MobiDB-lite"/>
    </source>
</evidence>
<dbReference type="SMART" id="SM00260">
    <property type="entry name" value="CheW"/>
    <property type="match status" value="1"/>
</dbReference>
<gene>
    <name evidence="3" type="ORF">DV733_13315</name>
</gene>
<dbReference type="Gene3D" id="2.40.50.180">
    <property type="entry name" value="CheA-289, Domain 4"/>
    <property type="match status" value="1"/>
</dbReference>
<dbReference type="GO" id="GO:0007165">
    <property type="term" value="P:signal transduction"/>
    <property type="evidence" value="ECO:0007669"/>
    <property type="project" value="InterPro"/>
</dbReference>
<dbReference type="STRING" id="1457250.GCA_000755225_01522"/>
<feature type="domain" description="CheW-like" evidence="2">
    <location>
        <begin position="191"/>
        <end position="328"/>
    </location>
</feature>
<evidence type="ECO:0000313" key="3">
    <source>
        <dbReference type="EMBL" id="QCC52146.1"/>
    </source>
</evidence>
<evidence type="ECO:0000313" key="4">
    <source>
        <dbReference type="Proteomes" id="UP000296706"/>
    </source>
</evidence>
<feature type="compositionally biased region" description="Polar residues" evidence="1">
    <location>
        <begin position="48"/>
        <end position="72"/>
    </location>
</feature>
<dbReference type="InterPro" id="IPR036061">
    <property type="entry name" value="CheW-like_dom_sf"/>
</dbReference>
<dbReference type="KEGG" id="hsn:DV733_13315"/>
<reference evidence="3 4" key="1">
    <citation type="journal article" date="2019" name="Nat. Commun.">
        <title>A new type of DNA phosphorothioation-based antiviral system in archaea.</title>
        <authorList>
            <person name="Xiong L."/>
            <person name="Liu S."/>
            <person name="Chen S."/>
            <person name="Xiao Y."/>
            <person name="Zhu B."/>
            <person name="Gao Y."/>
            <person name="Zhang Y."/>
            <person name="Chen B."/>
            <person name="Luo J."/>
            <person name="Deng Z."/>
            <person name="Chen X."/>
            <person name="Wang L."/>
            <person name="Chen S."/>
        </authorList>
    </citation>
    <scope>NUCLEOTIDE SEQUENCE [LARGE SCALE GENOMIC DNA]</scope>
    <source>
        <strain evidence="3 4">CBA1105</strain>
    </source>
</reference>
<dbReference type="GO" id="GO:0005829">
    <property type="term" value="C:cytosol"/>
    <property type="evidence" value="ECO:0007669"/>
    <property type="project" value="TreeGrafter"/>
</dbReference>
<feature type="compositionally biased region" description="Low complexity" evidence="1">
    <location>
        <begin position="149"/>
        <end position="158"/>
    </location>
</feature>
<feature type="compositionally biased region" description="Polar residues" evidence="1">
    <location>
        <begin position="126"/>
        <end position="138"/>
    </location>
</feature>
<dbReference type="PROSITE" id="PS50851">
    <property type="entry name" value="CHEW"/>
    <property type="match status" value="1"/>
</dbReference>
<dbReference type="SUPFAM" id="SSF50341">
    <property type="entry name" value="CheW-like"/>
    <property type="match status" value="1"/>
</dbReference>
<proteinExistence type="predicted"/>
<dbReference type="GO" id="GO:0006935">
    <property type="term" value="P:chemotaxis"/>
    <property type="evidence" value="ECO:0007669"/>
    <property type="project" value="InterPro"/>
</dbReference>
<sequence>MSDDERMDRARRIRQMREGRRGGDPEEESTPEDGQSGAEDEAADPVETTATDQSTEVPVSDQSTVDTEQSAGRTEPEPPTGTTNGDGSQTGAVSAEATSSDAGTADGSEIEGPASTDEWFEDGDTETTGSASTKQVSTDGEDVETTQTAAAAASAAAAFEVDEDEQRANAATADTSGDAEEGEAEAEQEEEIRVLEFRLGEEHYCLDIEYVEEIVKEESVTRVPNTPEHVHGVVDLRGQITTILDPKIALDIEQTNDEQLIVVFDANTFEDQGHAGWIVDEVRQVLPITESEVKESPLDRKSIKGVIERDEEFVIWTTPQVALEQAEE</sequence>
<organism evidence="3 4">
    <name type="scientific">Halapricum salinum</name>
    <dbReference type="NCBI Taxonomy" id="1457250"/>
    <lineage>
        <taxon>Archaea</taxon>
        <taxon>Methanobacteriati</taxon>
        <taxon>Methanobacteriota</taxon>
        <taxon>Stenosarchaea group</taxon>
        <taxon>Halobacteria</taxon>
        <taxon>Halobacteriales</taxon>
        <taxon>Haloarculaceae</taxon>
        <taxon>Halapricum</taxon>
    </lineage>
</organism>
<dbReference type="Proteomes" id="UP000296706">
    <property type="component" value="Chromosome"/>
</dbReference>
<dbReference type="GeneID" id="39848858"/>
<feature type="compositionally biased region" description="Polar residues" evidence="1">
    <location>
        <begin position="85"/>
        <end position="102"/>
    </location>
</feature>
<name>A0A4D6HFX0_9EURY</name>
<dbReference type="InterPro" id="IPR039315">
    <property type="entry name" value="CheW"/>
</dbReference>
<dbReference type="Pfam" id="PF01584">
    <property type="entry name" value="CheW"/>
    <property type="match status" value="1"/>
</dbReference>
<feature type="region of interest" description="Disordered" evidence="1">
    <location>
        <begin position="1"/>
        <end position="189"/>
    </location>
</feature>
<feature type="compositionally biased region" description="Basic and acidic residues" evidence="1">
    <location>
        <begin position="1"/>
        <end position="24"/>
    </location>
</feature>
<accession>A0A4D6HFX0</accession>
<dbReference type="PANTHER" id="PTHR22617:SF23">
    <property type="entry name" value="CHEMOTAXIS PROTEIN CHEW"/>
    <property type="match status" value="1"/>
</dbReference>
<dbReference type="EMBL" id="CP031310">
    <property type="protein sequence ID" value="QCC52146.1"/>
    <property type="molecule type" value="Genomic_DNA"/>
</dbReference>
<dbReference type="InterPro" id="IPR002545">
    <property type="entry name" value="CheW-lke_dom"/>
</dbReference>
<keyword evidence="4" id="KW-1185">Reference proteome</keyword>